<dbReference type="EMBL" id="BMOQ01000005">
    <property type="protein sequence ID" value="GGN19102.1"/>
    <property type="molecule type" value="Genomic_DNA"/>
</dbReference>
<name>A0A830GCP0_9EURY</name>
<reference evidence="1 2" key="1">
    <citation type="journal article" date="2019" name="Int. J. Syst. Evol. Microbiol.">
        <title>The Global Catalogue of Microorganisms (GCM) 10K type strain sequencing project: providing services to taxonomists for standard genome sequencing and annotation.</title>
        <authorList>
            <consortium name="The Broad Institute Genomics Platform"/>
            <consortium name="The Broad Institute Genome Sequencing Center for Infectious Disease"/>
            <person name="Wu L."/>
            <person name="Ma J."/>
        </authorList>
    </citation>
    <scope>NUCLEOTIDE SEQUENCE [LARGE SCALE GENOMIC DNA]</scope>
    <source>
        <strain evidence="1 2">JCM 16331</strain>
    </source>
</reference>
<dbReference type="Gene3D" id="3.40.1190.20">
    <property type="match status" value="1"/>
</dbReference>
<dbReference type="Pfam" id="PF25270">
    <property type="entry name" value="Khk"/>
    <property type="match status" value="1"/>
</dbReference>
<evidence type="ECO:0000313" key="1">
    <source>
        <dbReference type="EMBL" id="GGN19102.1"/>
    </source>
</evidence>
<evidence type="ECO:0008006" key="3">
    <source>
        <dbReference type="Google" id="ProtNLM"/>
    </source>
</evidence>
<organism evidence="1 2">
    <name type="scientific">Halarchaeum nitratireducens</name>
    <dbReference type="NCBI Taxonomy" id="489913"/>
    <lineage>
        <taxon>Archaea</taxon>
        <taxon>Methanobacteriati</taxon>
        <taxon>Methanobacteriota</taxon>
        <taxon>Stenosarchaea group</taxon>
        <taxon>Halobacteria</taxon>
        <taxon>Halobacteriales</taxon>
        <taxon>Halobacteriaceae</taxon>
    </lineage>
</organism>
<dbReference type="InterPro" id="IPR057621">
    <property type="entry name" value="Khk_prokaryotic"/>
</dbReference>
<protein>
    <recommendedName>
        <fullName evidence="3">Carbohydrate kinase PfkB domain-containing protein</fullName>
    </recommendedName>
</protein>
<keyword evidence="2" id="KW-1185">Reference proteome</keyword>
<sequence length="360" mass="37639">MMEDIANALAREAAVSVTCLPDGSVDRRYAVEDAAGDVETRRDLGRRIAAGHAKSFRVEHEGTAPGGQAVNAARQLHALGATTTLYGHLGHAVFDGLPFAAHSMGRPADVAVFEFDDDAVMFTEESSAIADWDLDDLDAVAGGDPFDADAVVWTNWASTGNGTAALRALAERDRAAEDGTADEGATRGRDRRWLVVDPGDVTACERDAVGPFLDALAALDPFDVALSINDDELAFLADSIDGGTDAARGSVAGTDVRAARLEFVRERGSLDLAVVHAADAAVARDASGTTRCPNLTVDARRYTGGGDRFSAGLAYALAADWTLGEALTLANACATFYVSHAETAGTERLAAWLAERDAGV</sequence>
<dbReference type="AlphaFoldDB" id="A0A830GCP0"/>
<comment type="caution">
    <text evidence="1">The sequence shown here is derived from an EMBL/GenBank/DDBJ whole genome shotgun (WGS) entry which is preliminary data.</text>
</comment>
<dbReference type="SUPFAM" id="SSF53613">
    <property type="entry name" value="Ribokinase-like"/>
    <property type="match status" value="1"/>
</dbReference>
<accession>A0A830GCP0</accession>
<dbReference type="Proteomes" id="UP000608850">
    <property type="component" value="Unassembled WGS sequence"/>
</dbReference>
<proteinExistence type="predicted"/>
<dbReference type="InterPro" id="IPR029056">
    <property type="entry name" value="Ribokinase-like"/>
</dbReference>
<gene>
    <name evidence="1" type="ORF">GCM10009021_20210</name>
</gene>
<evidence type="ECO:0000313" key="2">
    <source>
        <dbReference type="Proteomes" id="UP000608850"/>
    </source>
</evidence>